<evidence type="ECO:0000313" key="3">
    <source>
        <dbReference type="Proteomes" id="UP000439903"/>
    </source>
</evidence>
<keyword evidence="3" id="KW-1185">Reference proteome</keyword>
<protein>
    <submittedName>
        <fullName evidence="2">Uncharacterized protein</fullName>
    </submittedName>
</protein>
<organism evidence="2 3">
    <name type="scientific">Gigaspora margarita</name>
    <dbReference type="NCBI Taxonomy" id="4874"/>
    <lineage>
        <taxon>Eukaryota</taxon>
        <taxon>Fungi</taxon>
        <taxon>Fungi incertae sedis</taxon>
        <taxon>Mucoromycota</taxon>
        <taxon>Glomeromycotina</taxon>
        <taxon>Glomeromycetes</taxon>
        <taxon>Diversisporales</taxon>
        <taxon>Gigasporaceae</taxon>
        <taxon>Gigaspora</taxon>
    </lineage>
</organism>
<comment type="caution">
    <text evidence="2">The sequence shown here is derived from an EMBL/GenBank/DDBJ whole genome shotgun (WGS) entry which is preliminary data.</text>
</comment>
<dbReference type="OrthoDB" id="2399940at2759"/>
<sequence>MRNIPILFEDDDENSSPEPPARQLRKRHPIQRAPYSIERILARNAGVLTEVDSKILNLEEEQNFNEEHNYEEQDDEFIVQDSGESPFNSERNIPIQLDDDDETSSPETPARQLRKRLPIQQAPYSIEKIRAKNAGIPTEVDSKVLKWEGEQNFNERYNYEEQDDGFIVHDSDENSFSNTFDNPQVRAVSDSESEETLYDTNMRSSLNSVDYYAKGVRRNKKKPCGDTPFDRLLKTNLQWAKETLVPSIDDPLFKKYTPIYVELFNQLTFAVPFNQSWPLDAEFIVAKLIRRFKNWESPHNSNIEEPYKILCVLVKNFPKGRIPSIPEIVDVFYILTKRLVRKIKPETPRIYVKEFQTKNFKYINELFQNLDNKNISYYQEAHEKMCFILEEFMDTLSPRDDTEMLLNALNVFEKSLSRLNKLTNKTKAELAKIHRNLVAKFDGSDKDAFQLRIKIKQCLKALKIMIETHRTTKQHQDVGEIFRVT</sequence>
<dbReference type="EMBL" id="WTPW01000392">
    <property type="protein sequence ID" value="KAF0515864.1"/>
    <property type="molecule type" value="Genomic_DNA"/>
</dbReference>
<reference evidence="2 3" key="1">
    <citation type="journal article" date="2019" name="Environ. Microbiol.">
        <title>At the nexus of three kingdoms: the genome of the mycorrhizal fungus Gigaspora margarita provides insights into plant, endobacterial and fungal interactions.</title>
        <authorList>
            <person name="Venice F."/>
            <person name="Ghignone S."/>
            <person name="Salvioli di Fossalunga A."/>
            <person name="Amselem J."/>
            <person name="Novero M."/>
            <person name="Xianan X."/>
            <person name="Sedzielewska Toro K."/>
            <person name="Morin E."/>
            <person name="Lipzen A."/>
            <person name="Grigoriev I.V."/>
            <person name="Henrissat B."/>
            <person name="Martin F.M."/>
            <person name="Bonfante P."/>
        </authorList>
    </citation>
    <scope>NUCLEOTIDE SEQUENCE [LARGE SCALE GENOMIC DNA]</scope>
    <source>
        <strain evidence="2 3">BEG34</strain>
    </source>
</reference>
<name>A0A8H4AN91_GIGMA</name>
<accession>A0A8H4AN91</accession>
<feature type="region of interest" description="Disordered" evidence="1">
    <location>
        <begin position="1"/>
        <end position="30"/>
    </location>
</feature>
<feature type="compositionally biased region" description="Polar residues" evidence="1">
    <location>
        <begin position="82"/>
        <end position="91"/>
    </location>
</feature>
<dbReference type="Proteomes" id="UP000439903">
    <property type="component" value="Unassembled WGS sequence"/>
</dbReference>
<feature type="region of interest" description="Disordered" evidence="1">
    <location>
        <begin position="81"/>
        <end position="116"/>
    </location>
</feature>
<proteinExistence type="predicted"/>
<evidence type="ECO:0000313" key="2">
    <source>
        <dbReference type="EMBL" id="KAF0515864.1"/>
    </source>
</evidence>
<gene>
    <name evidence="2" type="ORF">F8M41_017249</name>
</gene>
<dbReference type="AlphaFoldDB" id="A0A8H4AN91"/>
<evidence type="ECO:0000256" key="1">
    <source>
        <dbReference type="SAM" id="MobiDB-lite"/>
    </source>
</evidence>